<evidence type="ECO:0000256" key="1">
    <source>
        <dbReference type="SAM" id="MobiDB-lite"/>
    </source>
</evidence>
<feature type="region of interest" description="Disordered" evidence="1">
    <location>
        <begin position="127"/>
        <end position="166"/>
    </location>
</feature>
<accession>A0A1G4JAY0</accession>
<evidence type="ECO:0000259" key="2">
    <source>
        <dbReference type="PROSITE" id="PS51840"/>
    </source>
</evidence>
<sequence>MITFSHKGKSQRPKFLFYLRINELTNIPQSSGYCYVKWQFKDGTGTSSHSVITQENGGVSGAGSTIHTNTQSRGLSPRVLVKAHRAKWNHELEKPVQVKLTTDKERRLHAKYVVLEVFFEFLEPSKGHPTRYAHSRQGSNGSGATGASQSQSSSQPQSQSSSGSSVYTQKVSRKILLGSVQLDISQYINEDQSPVTSRFLLQHSKINSILSVSVKMVIVRGSFGDFRLPGSTGSGQLPSSLRNGLGDVLDEGSDVTSPISSTFPNGTGTPSSGVNHTIGSPTKSAVTDIPGSYSIAISNPLVDRLYQKTFQIPWDPRPGEYTPRECVEDILDGGDGWAKNENGINLIDIEALQLTEIERDERNQGPDAPIALNYGEMDTRAFLERQMRFEAQLNPKTNAITDRKQLSPTGSEDNLIRYDMLPQESDTYKSWTIGKILP</sequence>
<dbReference type="Proteomes" id="UP000191024">
    <property type="component" value="Chromosome D"/>
</dbReference>
<feature type="domain" description="C2 NT-type" evidence="2">
    <location>
        <begin position="5"/>
        <end position="218"/>
    </location>
</feature>
<dbReference type="EMBL" id="LT598463">
    <property type="protein sequence ID" value="SCU87155.1"/>
    <property type="molecule type" value="Genomic_DNA"/>
</dbReference>
<dbReference type="PANTHER" id="PTHR21456:SF1">
    <property type="entry name" value="C2 NT-TYPE DOMAIN-CONTAINING PROTEIN"/>
    <property type="match status" value="1"/>
</dbReference>
<dbReference type="Pfam" id="PF10358">
    <property type="entry name" value="NT-C2"/>
    <property type="match status" value="2"/>
</dbReference>
<dbReference type="AlphaFoldDB" id="A0A1G4JAY0"/>
<evidence type="ECO:0000313" key="3">
    <source>
        <dbReference type="EMBL" id="SCU87155.1"/>
    </source>
</evidence>
<name>A0A1G4JAY0_9SACH</name>
<dbReference type="InterPro" id="IPR039931">
    <property type="entry name" value="EEIG1/2-like"/>
</dbReference>
<dbReference type="InterPro" id="IPR019448">
    <property type="entry name" value="NT-C2"/>
</dbReference>
<organism evidence="3 4">
    <name type="scientific">Lachancea mirantina</name>
    <dbReference type="NCBI Taxonomy" id="1230905"/>
    <lineage>
        <taxon>Eukaryota</taxon>
        <taxon>Fungi</taxon>
        <taxon>Dikarya</taxon>
        <taxon>Ascomycota</taxon>
        <taxon>Saccharomycotina</taxon>
        <taxon>Saccharomycetes</taxon>
        <taxon>Saccharomycetales</taxon>
        <taxon>Saccharomycetaceae</taxon>
        <taxon>Lachancea</taxon>
    </lineage>
</organism>
<dbReference type="OrthoDB" id="3365224at2759"/>
<keyword evidence="4" id="KW-1185">Reference proteome</keyword>
<proteinExistence type="predicted"/>
<feature type="region of interest" description="Disordered" evidence="1">
    <location>
        <begin position="55"/>
        <end position="74"/>
    </location>
</feature>
<feature type="compositionally biased region" description="Low complexity" evidence="1">
    <location>
        <begin position="145"/>
        <end position="165"/>
    </location>
</feature>
<dbReference type="PROSITE" id="PS51840">
    <property type="entry name" value="C2_NT"/>
    <property type="match status" value="1"/>
</dbReference>
<reference evidence="3 4" key="1">
    <citation type="submission" date="2016-03" db="EMBL/GenBank/DDBJ databases">
        <authorList>
            <person name="Devillers H."/>
        </authorList>
    </citation>
    <scope>NUCLEOTIDE SEQUENCE [LARGE SCALE GENOMIC DNA]</scope>
    <source>
        <strain evidence="3">CBS 11717</strain>
    </source>
</reference>
<gene>
    <name evidence="3" type="ORF">LAMI_0D04962G</name>
</gene>
<dbReference type="PANTHER" id="PTHR21456">
    <property type="entry name" value="FAMILY WITH SEQUENCE SIMILARITY 102"/>
    <property type="match status" value="1"/>
</dbReference>
<protein>
    <submittedName>
        <fullName evidence="3">LAMI_0D04962g1_1</fullName>
    </submittedName>
</protein>
<evidence type="ECO:0000313" key="4">
    <source>
        <dbReference type="Proteomes" id="UP000191024"/>
    </source>
</evidence>